<reference evidence="1" key="1">
    <citation type="submission" date="2019-03" db="EMBL/GenBank/DDBJ databases">
        <title>Single cell metagenomics reveals metabolic interactions within the superorganism composed of flagellate Streblomastix strix and complex community of Bacteroidetes bacteria on its surface.</title>
        <authorList>
            <person name="Treitli S.C."/>
            <person name="Kolisko M."/>
            <person name="Husnik F."/>
            <person name="Keeling P."/>
            <person name="Hampl V."/>
        </authorList>
    </citation>
    <scope>NUCLEOTIDE SEQUENCE</scope>
    <source>
        <strain evidence="1">STM</strain>
    </source>
</reference>
<organism evidence="1">
    <name type="scientific">termite gut metagenome</name>
    <dbReference type="NCBI Taxonomy" id="433724"/>
    <lineage>
        <taxon>unclassified sequences</taxon>
        <taxon>metagenomes</taxon>
        <taxon>organismal metagenomes</taxon>
    </lineage>
</organism>
<accession>A0A5J4QE78</accession>
<evidence type="ECO:0008006" key="2">
    <source>
        <dbReference type="Google" id="ProtNLM"/>
    </source>
</evidence>
<proteinExistence type="predicted"/>
<gene>
    <name evidence="1" type="ORF">EZS27_029885</name>
</gene>
<feature type="non-terminal residue" evidence="1">
    <location>
        <position position="1"/>
    </location>
</feature>
<sequence length="176" mass="19927">GNVSFAGYSLFRTRANGVYESNMLLPDELIERRLTNYVPLEALHELRICLEKELSIRLNSAYTGYLGTDMMICRFADAPEYRIHPCVEVNLRMTMGVVARLFYDRYVQPEAEGIFSVNYFSSPNQLAAEHLRLFKEYPLQVSGGKIIAGYLSLAPVTPHSQYAASVLLGDRNITNH</sequence>
<dbReference type="EMBL" id="SNRY01003623">
    <property type="protein sequence ID" value="KAA6320326.1"/>
    <property type="molecule type" value="Genomic_DNA"/>
</dbReference>
<evidence type="ECO:0000313" key="1">
    <source>
        <dbReference type="EMBL" id="KAA6320326.1"/>
    </source>
</evidence>
<dbReference type="AlphaFoldDB" id="A0A5J4QE78"/>
<name>A0A5J4QE78_9ZZZZ</name>
<comment type="caution">
    <text evidence="1">The sequence shown here is derived from an EMBL/GenBank/DDBJ whole genome shotgun (WGS) entry which is preliminary data.</text>
</comment>
<protein>
    <recommendedName>
        <fullName evidence="2">ATP-grasp domain-containing protein</fullName>
    </recommendedName>
</protein>